<dbReference type="GO" id="GO:0031490">
    <property type="term" value="F:chromatin DNA binding"/>
    <property type="evidence" value="ECO:0007669"/>
    <property type="project" value="TreeGrafter"/>
</dbReference>
<protein>
    <recommendedName>
        <fullName evidence="3">DNA polymerase epsilon subunit D</fullName>
    </recommendedName>
    <alternativeName>
        <fullName evidence="4">DNA polymerase II subunit D</fullName>
    </alternativeName>
</protein>
<evidence type="ECO:0000256" key="3">
    <source>
        <dbReference type="ARBA" id="ARBA00039775"/>
    </source>
</evidence>
<comment type="caution">
    <text evidence="7">The sequence shown here is derived from an EMBL/GenBank/DDBJ whole genome shotgun (WGS) entry which is preliminary data.</text>
</comment>
<dbReference type="GeneID" id="38783008"/>
<dbReference type="RefSeq" id="XP_027617004.1">
    <property type="nucleotide sequence ID" value="XM_027761203.1"/>
</dbReference>
<dbReference type="GO" id="GO:0046982">
    <property type="term" value="F:protein heterodimerization activity"/>
    <property type="evidence" value="ECO:0007669"/>
    <property type="project" value="InterPro"/>
</dbReference>
<feature type="compositionally biased region" description="Basic and acidic residues" evidence="5">
    <location>
        <begin position="189"/>
        <end position="198"/>
    </location>
</feature>
<sequence length="255" mass="27840">MPRSKEANTGSVSALIAQETVPEGIDSFELPRSLVTRIARSALPDHVKIQKEVILSIVKSATVFINYLAATAHDVASSKQHKSISASDVLKGLELIEIGDMVELLQQELLVYREIQKADKNKRGGGSVASVKGKARESEQTSISAASAKSKGRGKEREKGPTITISRPQARASAPGPATEFEQGEETDGDLRPEHDTELDQVGDPDDEEMLDYSEVQEDAYEEGREDAGEIEDVMVVEEEEQTRDARGLEEADYD</sequence>
<dbReference type="Gene3D" id="1.10.20.10">
    <property type="entry name" value="Histone, subunit A"/>
    <property type="match status" value="1"/>
</dbReference>
<dbReference type="PANTHER" id="PTHR46172">
    <property type="entry name" value="DNA POLYMERASE EPSILON SUBUNIT 3"/>
    <property type="match status" value="1"/>
</dbReference>
<dbReference type="AlphaFoldDB" id="A0A401GV31"/>
<evidence type="ECO:0000256" key="1">
    <source>
        <dbReference type="ARBA" id="ARBA00004123"/>
    </source>
</evidence>
<dbReference type="GO" id="GO:0006272">
    <property type="term" value="P:leading strand elongation"/>
    <property type="evidence" value="ECO:0007669"/>
    <property type="project" value="TreeGrafter"/>
</dbReference>
<feature type="compositionally biased region" description="Acidic residues" evidence="5">
    <location>
        <begin position="199"/>
        <end position="210"/>
    </location>
</feature>
<keyword evidence="2" id="KW-0539">Nucleus</keyword>
<keyword evidence="8" id="KW-1185">Reference proteome</keyword>
<dbReference type="SUPFAM" id="SSF47113">
    <property type="entry name" value="Histone-fold"/>
    <property type="match status" value="1"/>
</dbReference>
<evidence type="ECO:0000256" key="4">
    <source>
        <dbReference type="ARBA" id="ARBA00042096"/>
    </source>
</evidence>
<feature type="region of interest" description="Disordered" evidence="5">
    <location>
        <begin position="121"/>
        <end position="210"/>
    </location>
</feature>
<dbReference type="InterPro" id="IPR003958">
    <property type="entry name" value="CBFA_NFYB_domain"/>
</dbReference>
<comment type="subcellular location">
    <subcellularLocation>
        <location evidence="1">Nucleus</location>
    </subcellularLocation>
</comment>
<dbReference type="GO" id="GO:0031507">
    <property type="term" value="P:heterochromatin formation"/>
    <property type="evidence" value="ECO:0007669"/>
    <property type="project" value="TreeGrafter"/>
</dbReference>
<evidence type="ECO:0000259" key="6">
    <source>
        <dbReference type="Pfam" id="PF00808"/>
    </source>
</evidence>
<evidence type="ECO:0000313" key="7">
    <source>
        <dbReference type="EMBL" id="GBE86091.1"/>
    </source>
</evidence>
<evidence type="ECO:0000256" key="5">
    <source>
        <dbReference type="SAM" id="MobiDB-lite"/>
    </source>
</evidence>
<dbReference type="CDD" id="cd22928">
    <property type="entry name" value="HFD_POLE3_DPB4"/>
    <property type="match status" value="1"/>
</dbReference>
<dbReference type="PANTHER" id="PTHR46172:SF1">
    <property type="entry name" value="DNA POLYMERASE EPSILON SUBUNIT 3"/>
    <property type="match status" value="1"/>
</dbReference>
<dbReference type="InterPro" id="IPR009072">
    <property type="entry name" value="Histone-fold"/>
</dbReference>
<reference evidence="7 8" key="1">
    <citation type="journal article" date="2018" name="Sci. Rep.">
        <title>Genome sequence of the cauliflower mushroom Sparassis crispa (Hanabiratake) and its association with beneficial usage.</title>
        <authorList>
            <person name="Kiyama R."/>
            <person name="Furutani Y."/>
            <person name="Kawaguchi K."/>
            <person name="Nakanishi T."/>
        </authorList>
    </citation>
    <scope>NUCLEOTIDE SEQUENCE [LARGE SCALE GENOMIC DNA]</scope>
</reference>
<name>A0A401GV31_9APHY</name>
<dbReference type="GO" id="GO:0008622">
    <property type="term" value="C:epsilon DNA polymerase complex"/>
    <property type="evidence" value="ECO:0007669"/>
    <property type="project" value="TreeGrafter"/>
</dbReference>
<dbReference type="InterPro" id="IPR051377">
    <property type="entry name" value="DNA_Pol-Epsilon_Subunit"/>
</dbReference>
<dbReference type="GO" id="GO:0008623">
    <property type="term" value="C:CHRAC"/>
    <property type="evidence" value="ECO:0007669"/>
    <property type="project" value="TreeGrafter"/>
</dbReference>
<feature type="domain" description="Transcription factor CBF/NF-Y/archaeal histone" evidence="6">
    <location>
        <begin position="29"/>
        <end position="91"/>
    </location>
</feature>
<organism evidence="7 8">
    <name type="scientific">Sparassis crispa</name>
    <dbReference type="NCBI Taxonomy" id="139825"/>
    <lineage>
        <taxon>Eukaryota</taxon>
        <taxon>Fungi</taxon>
        <taxon>Dikarya</taxon>
        <taxon>Basidiomycota</taxon>
        <taxon>Agaricomycotina</taxon>
        <taxon>Agaricomycetes</taxon>
        <taxon>Polyporales</taxon>
        <taxon>Sparassidaceae</taxon>
        <taxon>Sparassis</taxon>
    </lineage>
</organism>
<dbReference type="InParanoid" id="A0A401GV31"/>
<gene>
    <name evidence="7" type="ORF">SCP_0806150</name>
</gene>
<dbReference type="STRING" id="139825.A0A401GV31"/>
<dbReference type="EMBL" id="BFAD01000008">
    <property type="protein sequence ID" value="GBE86091.1"/>
    <property type="molecule type" value="Genomic_DNA"/>
</dbReference>
<dbReference type="OrthoDB" id="1707486at2759"/>
<evidence type="ECO:0000313" key="8">
    <source>
        <dbReference type="Proteomes" id="UP000287166"/>
    </source>
</evidence>
<dbReference type="GO" id="GO:0006974">
    <property type="term" value="P:DNA damage response"/>
    <property type="evidence" value="ECO:0007669"/>
    <property type="project" value="TreeGrafter"/>
</dbReference>
<dbReference type="Pfam" id="PF00808">
    <property type="entry name" value="CBFD_NFYB_HMF"/>
    <property type="match status" value="1"/>
</dbReference>
<accession>A0A401GV31</accession>
<evidence type="ECO:0000256" key="2">
    <source>
        <dbReference type="ARBA" id="ARBA00023242"/>
    </source>
</evidence>
<proteinExistence type="predicted"/>
<dbReference type="Proteomes" id="UP000287166">
    <property type="component" value="Unassembled WGS sequence"/>
</dbReference>